<dbReference type="Proteomes" id="UP000245081">
    <property type="component" value="Unassembled WGS sequence"/>
</dbReference>
<dbReference type="EMBL" id="BDOQ01000007">
    <property type="protein sequence ID" value="GBG14247.1"/>
    <property type="molecule type" value="Genomic_DNA"/>
</dbReference>
<accession>A0A2R5F7S7</accession>
<organism evidence="2 3">
    <name type="scientific">Novimethylophilus kurashikiensis</name>
    <dbReference type="NCBI Taxonomy" id="1825523"/>
    <lineage>
        <taxon>Bacteria</taxon>
        <taxon>Pseudomonadati</taxon>
        <taxon>Pseudomonadota</taxon>
        <taxon>Betaproteobacteria</taxon>
        <taxon>Nitrosomonadales</taxon>
        <taxon>Methylophilaceae</taxon>
        <taxon>Novimethylophilus</taxon>
    </lineage>
</organism>
<dbReference type="RefSeq" id="WP_109015454.1">
    <property type="nucleotide sequence ID" value="NZ_BDOQ01000007.1"/>
</dbReference>
<name>A0A2R5F7S7_9PROT</name>
<feature type="chain" id="PRO_5015312782" description="Lipoprotein" evidence="1">
    <location>
        <begin position="21"/>
        <end position="128"/>
    </location>
</feature>
<evidence type="ECO:0008006" key="4">
    <source>
        <dbReference type="Google" id="ProtNLM"/>
    </source>
</evidence>
<keyword evidence="1" id="KW-0732">Signal</keyword>
<evidence type="ECO:0000256" key="1">
    <source>
        <dbReference type="SAM" id="SignalP"/>
    </source>
</evidence>
<reference evidence="2 3" key="1">
    <citation type="journal article" date="2018" name="Environ. Microbiol.">
        <title>Isolation and genomic characterization of Novimethylophilus kurashikiensis gen. nov. sp. nov., a new lanthanide-dependent methylotrophic species of Methylophilaceae.</title>
        <authorList>
            <person name="Lv H."/>
            <person name="Sahin N."/>
            <person name="Tani A."/>
        </authorList>
    </citation>
    <scope>NUCLEOTIDE SEQUENCE [LARGE SCALE GENOMIC DNA]</scope>
    <source>
        <strain evidence="2 3">La2-4</strain>
    </source>
</reference>
<dbReference type="AlphaFoldDB" id="A0A2R5F7S7"/>
<proteinExistence type="predicted"/>
<evidence type="ECO:0000313" key="3">
    <source>
        <dbReference type="Proteomes" id="UP000245081"/>
    </source>
</evidence>
<gene>
    <name evidence="2" type="ORF">NMK_1812</name>
</gene>
<dbReference type="PROSITE" id="PS51257">
    <property type="entry name" value="PROKAR_LIPOPROTEIN"/>
    <property type="match status" value="1"/>
</dbReference>
<sequence>MRLILIALAAAFVSGCSQLPAIFHKPSSAPAPKAAEVKPVSAPMVVLSAGQTVSLGVETLAIWGEDPCQPGYSGHDKLECIVITGKSKVRVHFIRNGMLTVEDWSVIQVGSKYKLVTGDGIAAREVFE</sequence>
<comment type="caution">
    <text evidence="2">The sequence shown here is derived from an EMBL/GenBank/DDBJ whole genome shotgun (WGS) entry which is preliminary data.</text>
</comment>
<feature type="signal peptide" evidence="1">
    <location>
        <begin position="1"/>
        <end position="20"/>
    </location>
</feature>
<protein>
    <recommendedName>
        <fullName evidence="4">Lipoprotein</fullName>
    </recommendedName>
</protein>
<evidence type="ECO:0000313" key="2">
    <source>
        <dbReference type="EMBL" id="GBG14247.1"/>
    </source>
</evidence>
<keyword evidence="3" id="KW-1185">Reference proteome</keyword>